<dbReference type="PANTHER" id="PTHR12534">
    <property type="entry name" value="30S RIBOSOMAL PROTEIN S2 PROKARYOTIC AND ORGANELLAR"/>
    <property type="match status" value="1"/>
</dbReference>
<evidence type="ECO:0000256" key="1">
    <source>
        <dbReference type="ARBA" id="ARBA00006242"/>
    </source>
</evidence>
<dbReference type="Gene3D" id="3.40.50.10490">
    <property type="entry name" value="Glucose-6-phosphate isomerase like protein, domain 1"/>
    <property type="match status" value="1"/>
</dbReference>
<proteinExistence type="inferred from homology"/>
<name>U5YF16_9VIRI</name>
<dbReference type="InterPro" id="IPR001865">
    <property type="entry name" value="Ribosomal_uS2"/>
</dbReference>
<keyword evidence="2" id="KW-0687">Ribonucleoprotein</keyword>
<dbReference type="RefSeq" id="YP_008816080.1">
    <property type="nucleotide sequence ID" value="NC_022861.1"/>
</dbReference>
<keyword evidence="2" id="KW-0689">Ribosomal protein</keyword>
<dbReference type="GO" id="GO:0006412">
    <property type="term" value="P:translation"/>
    <property type="evidence" value="ECO:0007669"/>
    <property type="project" value="InterPro"/>
</dbReference>
<dbReference type="SUPFAM" id="SSF52313">
    <property type="entry name" value="Ribosomal protein S2"/>
    <property type="match status" value="1"/>
</dbReference>
<dbReference type="GO" id="GO:0005763">
    <property type="term" value="C:mitochondrial small ribosomal subunit"/>
    <property type="evidence" value="ECO:0007669"/>
    <property type="project" value="TreeGrafter"/>
</dbReference>
<organism evidence="2">
    <name type="scientific">Entransia fimbriata</name>
    <dbReference type="NCBI Taxonomy" id="130991"/>
    <lineage>
        <taxon>Eukaryota</taxon>
        <taxon>Viridiplantae</taxon>
        <taxon>Streptophyta</taxon>
        <taxon>Klebsormidiophyceae</taxon>
        <taxon>Entransiales</taxon>
        <taxon>Entransiaceae</taxon>
        <taxon>Entransia</taxon>
    </lineage>
</organism>
<reference evidence="2" key="1">
    <citation type="journal article" date="2013" name="Genome Biol. Evol.">
        <title>Tracing the evolution of streptophyte algae and their mitochondrial genome.</title>
        <authorList>
            <person name="Turmel M."/>
            <person name="Otis C."/>
            <person name="Lemieux C."/>
        </authorList>
    </citation>
    <scope>NUCLEOTIDE SEQUENCE</scope>
</reference>
<dbReference type="Pfam" id="PF00318">
    <property type="entry name" value="Ribosomal_S2"/>
    <property type="match status" value="1"/>
</dbReference>
<gene>
    <name evidence="2" type="primary">rps2</name>
</gene>
<dbReference type="AlphaFoldDB" id="U5YF16"/>
<accession>U5YF16</accession>
<dbReference type="GO" id="GO:0003735">
    <property type="term" value="F:structural constituent of ribosome"/>
    <property type="evidence" value="ECO:0007669"/>
    <property type="project" value="InterPro"/>
</dbReference>
<keyword evidence="2" id="KW-0496">Mitochondrion</keyword>
<dbReference type="EMBL" id="KF060941">
    <property type="protein sequence ID" value="AGZ90307.1"/>
    <property type="molecule type" value="Genomic_DNA"/>
</dbReference>
<dbReference type="InterPro" id="IPR005706">
    <property type="entry name" value="Ribosomal_uS2_bac/mit/plastid"/>
</dbReference>
<dbReference type="InterPro" id="IPR023591">
    <property type="entry name" value="Ribosomal_uS2_flav_dom_sf"/>
</dbReference>
<geneLocation type="mitochondrion" evidence="2"/>
<evidence type="ECO:0000313" key="2">
    <source>
        <dbReference type="EMBL" id="AGZ90307.1"/>
    </source>
</evidence>
<comment type="similarity">
    <text evidence="1">Belongs to the universal ribosomal protein uS2 family.</text>
</comment>
<protein>
    <submittedName>
        <fullName evidence="2">Ribosomal protein S2</fullName>
    </submittedName>
</protein>
<dbReference type="PANTHER" id="PTHR12534:SF1">
    <property type="entry name" value="SMALL RIBOSOMAL SUBUNIT PROTEIN US2M"/>
    <property type="match status" value="1"/>
</dbReference>
<dbReference type="GeneID" id="17675330"/>
<sequence>MVHKNEKKVNTKFSLGKGEATRVSTITIEKIFIKKAHLGHYPATNGMYRYLDGFKKNCSIFDPLKTFCVLKIYFIFNHKKSSSVKKSFLIVNGIRKHNELVRQFALKMGYPYVNQHWIGGTGSNWVHLKKQYFLTIFLVWKIFQKNFWHLLDRSTPSLRVRRLYAQGIKESRKIRGDEETPKNGTGAPVGLDKLPSLILFTDPNWSESAFREVIKMKIPIVAFVNANTPDYMLKQITFPIPGNTNSTAFLSWCFNCIVRLKKKQVFQKKNNFF</sequence>
<dbReference type="HAMAP" id="MF_00291_B">
    <property type="entry name" value="Ribosomal_uS2_B"/>
    <property type="match status" value="1"/>
</dbReference>